<dbReference type="InterPro" id="IPR029044">
    <property type="entry name" value="Nucleotide-diphossugar_trans"/>
</dbReference>
<evidence type="ECO:0000313" key="7">
    <source>
        <dbReference type="Proteomes" id="UP000189735"/>
    </source>
</evidence>
<gene>
    <name evidence="6" type="ORF">SAMN06295879_1781</name>
</gene>
<dbReference type="GO" id="GO:0016757">
    <property type="term" value="F:glycosyltransferase activity"/>
    <property type="evidence" value="ECO:0007669"/>
    <property type="project" value="UniProtKB-KW"/>
</dbReference>
<reference evidence="7" key="1">
    <citation type="submission" date="2017-02" db="EMBL/GenBank/DDBJ databases">
        <authorList>
            <person name="Varghese N."/>
            <person name="Submissions S."/>
        </authorList>
    </citation>
    <scope>NUCLEOTIDE SEQUENCE [LARGE SCALE GENOMIC DNA]</scope>
    <source>
        <strain evidence="7">VKM Ac-2052</strain>
    </source>
</reference>
<dbReference type="EMBL" id="FUYG01000004">
    <property type="protein sequence ID" value="SKA93743.1"/>
    <property type="molecule type" value="Genomic_DNA"/>
</dbReference>
<name>A0A1T4XWF1_9MICO</name>
<accession>A0A1T4XWF1</accession>
<dbReference type="Proteomes" id="UP000189735">
    <property type="component" value="Unassembled WGS sequence"/>
</dbReference>
<evidence type="ECO:0000256" key="2">
    <source>
        <dbReference type="ARBA" id="ARBA00006739"/>
    </source>
</evidence>
<dbReference type="PANTHER" id="PTHR43179">
    <property type="entry name" value="RHAMNOSYLTRANSFERASE WBBL"/>
    <property type="match status" value="1"/>
</dbReference>
<proteinExistence type="inferred from homology"/>
<evidence type="ECO:0000256" key="1">
    <source>
        <dbReference type="ARBA" id="ARBA00004776"/>
    </source>
</evidence>
<feature type="domain" description="Glycosyltransferase 2-like" evidence="5">
    <location>
        <begin position="23"/>
        <end position="118"/>
    </location>
</feature>
<organism evidence="6 7">
    <name type="scientific">Agreia bicolorata</name>
    <dbReference type="NCBI Taxonomy" id="110935"/>
    <lineage>
        <taxon>Bacteria</taxon>
        <taxon>Bacillati</taxon>
        <taxon>Actinomycetota</taxon>
        <taxon>Actinomycetes</taxon>
        <taxon>Micrococcales</taxon>
        <taxon>Microbacteriaceae</taxon>
        <taxon>Agreia</taxon>
    </lineage>
</organism>
<dbReference type="AlphaFoldDB" id="A0A1T4XWF1"/>
<dbReference type="PANTHER" id="PTHR43179:SF12">
    <property type="entry name" value="GALACTOFURANOSYLTRANSFERASE GLFT2"/>
    <property type="match status" value="1"/>
</dbReference>
<keyword evidence="4 6" id="KW-0808">Transferase</keyword>
<comment type="similarity">
    <text evidence="2">Belongs to the glycosyltransferase 2 family.</text>
</comment>
<keyword evidence="3" id="KW-0328">Glycosyltransferase</keyword>
<comment type="pathway">
    <text evidence="1">Cell wall biogenesis; cell wall polysaccharide biosynthesis.</text>
</comment>
<dbReference type="Gene3D" id="3.90.550.10">
    <property type="entry name" value="Spore Coat Polysaccharide Biosynthesis Protein SpsA, Chain A"/>
    <property type="match status" value="1"/>
</dbReference>
<dbReference type="InterPro" id="IPR001173">
    <property type="entry name" value="Glyco_trans_2-like"/>
</dbReference>
<evidence type="ECO:0000256" key="4">
    <source>
        <dbReference type="ARBA" id="ARBA00022679"/>
    </source>
</evidence>
<protein>
    <submittedName>
        <fullName evidence="6">Rhamnosyltransferase</fullName>
    </submittedName>
</protein>
<sequence length="308" mass="33743">MPSELRASGVVAIVASYRPDAELVSTAISLTEQFEHVVVVDDGSPAEFADRLDAIDATGVRVIRRPQNAGIAATLNAGIRAAEASWHPDFFVTFDQDSVPVDGYAERALATFREARAAGRRVGFVVASSYSGRAVRLRGDVAGFAVAFDPMQSGFVIARETIEAIGHLDEGLVIDGVDSEYTARARAAGFDVLVGAGCDIRHQLGRRDPARLFGRPLRLFGREISYNYHSPKRVYYIARNGTTLSRRYLLKDPAWVLRRLVEETKAHVLRLAFSPNRRAIVAAMAAGYRDSFRGRTGAISNSVEKFLR</sequence>
<evidence type="ECO:0000256" key="3">
    <source>
        <dbReference type="ARBA" id="ARBA00022676"/>
    </source>
</evidence>
<dbReference type="RefSeq" id="WP_078714115.1">
    <property type="nucleotide sequence ID" value="NZ_FUYG01000004.1"/>
</dbReference>
<dbReference type="SUPFAM" id="SSF53448">
    <property type="entry name" value="Nucleotide-diphospho-sugar transferases"/>
    <property type="match status" value="1"/>
</dbReference>
<evidence type="ECO:0000259" key="5">
    <source>
        <dbReference type="Pfam" id="PF00535"/>
    </source>
</evidence>
<dbReference type="Pfam" id="PF00535">
    <property type="entry name" value="Glycos_transf_2"/>
    <property type="match status" value="1"/>
</dbReference>
<evidence type="ECO:0000313" key="6">
    <source>
        <dbReference type="EMBL" id="SKA93743.1"/>
    </source>
</evidence>